<dbReference type="HOGENOM" id="CLU_1198286_0_0_9"/>
<keyword evidence="2" id="KW-1185">Reference proteome</keyword>
<proteinExistence type="predicted"/>
<dbReference type="InterPro" id="IPR054275">
    <property type="entry name" value="DUF7006"/>
</dbReference>
<dbReference type="STRING" id="160454.RV10_GL000649"/>
<dbReference type="Pfam" id="PF22652">
    <property type="entry name" value="DUF7006"/>
    <property type="match status" value="2"/>
</dbReference>
<dbReference type="Proteomes" id="UP000013782">
    <property type="component" value="Unassembled WGS sequence"/>
</dbReference>
<evidence type="ECO:0000313" key="1">
    <source>
        <dbReference type="EMBL" id="EOH93816.1"/>
    </source>
</evidence>
<sequence>MTQKNFERIAKKENKAVTSYYKRLLQKRQLLLREISATTFLSSYAQLKMIEEKLQLINFGMVYPELFDYPASDSLVDYCEREYLRSFYDQRDLSLLNHQRSLFYTIWPDVPAKLIWETSWDLLVADNKEQLPLLRNYYQSLQKEGDRLLNSISPETFYSRLSDILVVDAKCNLLFWFINYSSIELPVREKEIVHMVEHDYQKTQEELFQSSSMLFNLDALSSEWVTIHKFK</sequence>
<dbReference type="AlphaFoldDB" id="R2SLS4"/>
<evidence type="ECO:0000313" key="2">
    <source>
        <dbReference type="Proteomes" id="UP000013782"/>
    </source>
</evidence>
<name>R2SLS4_9ENTE</name>
<dbReference type="EMBL" id="AJAQ01000016">
    <property type="protein sequence ID" value="EOH93816.1"/>
    <property type="molecule type" value="Genomic_DNA"/>
</dbReference>
<reference evidence="1 2" key="1">
    <citation type="submission" date="2013-02" db="EMBL/GenBank/DDBJ databases">
        <title>The Genome Sequence of Enterococcus pallens BAA-351.</title>
        <authorList>
            <consortium name="The Broad Institute Genome Sequencing Platform"/>
            <consortium name="The Broad Institute Genome Sequencing Center for Infectious Disease"/>
            <person name="Earl A.M."/>
            <person name="Gilmore M.S."/>
            <person name="Lebreton F."/>
            <person name="Walker B."/>
            <person name="Young S.K."/>
            <person name="Zeng Q."/>
            <person name="Gargeya S."/>
            <person name="Fitzgerald M."/>
            <person name="Haas B."/>
            <person name="Abouelleil A."/>
            <person name="Alvarado L."/>
            <person name="Arachchi H.M."/>
            <person name="Berlin A.M."/>
            <person name="Chapman S.B."/>
            <person name="Dewar J."/>
            <person name="Goldberg J."/>
            <person name="Griggs A."/>
            <person name="Gujja S."/>
            <person name="Hansen M."/>
            <person name="Howarth C."/>
            <person name="Imamovic A."/>
            <person name="Larimer J."/>
            <person name="McCowan C."/>
            <person name="Murphy C."/>
            <person name="Neiman D."/>
            <person name="Pearson M."/>
            <person name="Priest M."/>
            <person name="Roberts A."/>
            <person name="Saif S."/>
            <person name="Shea T."/>
            <person name="Sisk P."/>
            <person name="Sykes S."/>
            <person name="Wortman J."/>
            <person name="Nusbaum C."/>
            <person name="Birren B."/>
        </authorList>
    </citation>
    <scope>NUCLEOTIDE SEQUENCE [LARGE SCALE GENOMIC DNA]</scope>
    <source>
        <strain evidence="1 2">ATCC BAA-351</strain>
    </source>
</reference>
<comment type="caution">
    <text evidence="1">The sequence shown here is derived from an EMBL/GenBank/DDBJ whole genome shotgun (WGS) entry which is preliminary data.</text>
</comment>
<protein>
    <submittedName>
        <fullName evidence="1">Uncharacterized protein</fullName>
    </submittedName>
</protein>
<organism evidence="1 2">
    <name type="scientific">Enterococcus pallens ATCC BAA-351</name>
    <dbReference type="NCBI Taxonomy" id="1158607"/>
    <lineage>
        <taxon>Bacteria</taxon>
        <taxon>Bacillati</taxon>
        <taxon>Bacillota</taxon>
        <taxon>Bacilli</taxon>
        <taxon>Lactobacillales</taxon>
        <taxon>Enterococcaceae</taxon>
        <taxon>Enterococcus</taxon>
    </lineage>
</organism>
<gene>
    <name evidence="1" type="ORF">UAU_02512</name>
</gene>
<dbReference type="PATRIC" id="fig|1158607.3.peg.2486"/>
<dbReference type="RefSeq" id="WP_010757502.1">
    <property type="nucleotide sequence ID" value="NZ_ASWD01000001.1"/>
</dbReference>
<accession>R2SLS4</accession>